<dbReference type="InterPro" id="IPR015414">
    <property type="entry name" value="TMEM64"/>
</dbReference>
<feature type="transmembrane region" description="Helical" evidence="6">
    <location>
        <begin position="177"/>
        <end position="197"/>
    </location>
</feature>
<dbReference type="EMBL" id="JASTZU010000060">
    <property type="protein sequence ID" value="MDL4842590.1"/>
    <property type="molecule type" value="Genomic_DNA"/>
</dbReference>
<evidence type="ECO:0000256" key="5">
    <source>
        <dbReference type="ARBA" id="ARBA00023136"/>
    </source>
</evidence>
<dbReference type="PANTHER" id="PTHR12677">
    <property type="entry name" value="GOLGI APPARATUS MEMBRANE PROTEIN TVP38-RELATED"/>
    <property type="match status" value="1"/>
</dbReference>
<dbReference type="Pfam" id="PF09335">
    <property type="entry name" value="VTT_dom"/>
    <property type="match status" value="1"/>
</dbReference>
<feature type="transmembrane region" description="Helical" evidence="6">
    <location>
        <begin position="142"/>
        <end position="165"/>
    </location>
</feature>
<feature type="transmembrane region" description="Helical" evidence="6">
    <location>
        <begin position="16"/>
        <end position="37"/>
    </location>
</feature>
<feature type="transmembrane region" description="Helical" evidence="6">
    <location>
        <begin position="57"/>
        <end position="89"/>
    </location>
</feature>
<gene>
    <name evidence="8" type="ORF">QQS35_19320</name>
</gene>
<organism evidence="8 9">
    <name type="scientific">Aquibacillus rhizosphaerae</name>
    <dbReference type="NCBI Taxonomy" id="3051431"/>
    <lineage>
        <taxon>Bacteria</taxon>
        <taxon>Bacillati</taxon>
        <taxon>Bacillota</taxon>
        <taxon>Bacilli</taxon>
        <taxon>Bacillales</taxon>
        <taxon>Bacillaceae</taxon>
        <taxon>Aquibacillus</taxon>
    </lineage>
</organism>
<evidence type="ECO:0000256" key="4">
    <source>
        <dbReference type="ARBA" id="ARBA00022989"/>
    </source>
</evidence>
<dbReference type="PROSITE" id="PS51257">
    <property type="entry name" value="PROKAR_LIPOPROTEIN"/>
    <property type="match status" value="1"/>
</dbReference>
<keyword evidence="2 6" id="KW-1003">Cell membrane</keyword>
<protein>
    <recommendedName>
        <fullName evidence="6">TVP38/TMEM64 family membrane protein</fullName>
    </recommendedName>
</protein>
<dbReference type="InterPro" id="IPR032816">
    <property type="entry name" value="VTT_dom"/>
</dbReference>
<evidence type="ECO:0000256" key="3">
    <source>
        <dbReference type="ARBA" id="ARBA00022692"/>
    </source>
</evidence>
<dbReference type="PANTHER" id="PTHR12677:SF49">
    <property type="entry name" value="TVP38_TMEM64 FAMILY MEMBRANE PROTEIN"/>
    <property type="match status" value="1"/>
</dbReference>
<dbReference type="RefSeq" id="WP_285933881.1">
    <property type="nucleotide sequence ID" value="NZ_JASTZU010000060.1"/>
</dbReference>
<keyword evidence="4 6" id="KW-1133">Transmembrane helix</keyword>
<proteinExistence type="inferred from homology"/>
<evidence type="ECO:0000256" key="6">
    <source>
        <dbReference type="RuleBase" id="RU366058"/>
    </source>
</evidence>
<keyword evidence="3 6" id="KW-0812">Transmembrane</keyword>
<evidence type="ECO:0000313" key="9">
    <source>
        <dbReference type="Proteomes" id="UP001235343"/>
    </source>
</evidence>
<evidence type="ECO:0000259" key="7">
    <source>
        <dbReference type="Pfam" id="PF09335"/>
    </source>
</evidence>
<comment type="similarity">
    <text evidence="6">Belongs to the TVP38/TMEM64 family.</text>
</comment>
<evidence type="ECO:0000256" key="2">
    <source>
        <dbReference type="ARBA" id="ARBA00022475"/>
    </source>
</evidence>
<feature type="transmembrane region" description="Helical" evidence="6">
    <location>
        <begin position="96"/>
        <end position="113"/>
    </location>
</feature>
<evidence type="ECO:0000256" key="1">
    <source>
        <dbReference type="ARBA" id="ARBA00004651"/>
    </source>
</evidence>
<keyword evidence="5 6" id="KW-0472">Membrane</keyword>
<evidence type="ECO:0000313" key="8">
    <source>
        <dbReference type="EMBL" id="MDL4842590.1"/>
    </source>
</evidence>
<comment type="subcellular location">
    <subcellularLocation>
        <location evidence="1 6">Cell membrane</location>
        <topology evidence="1 6">Multi-pass membrane protein</topology>
    </subcellularLocation>
</comment>
<name>A0ABT7LDB4_9BACI</name>
<reference evidence="8 9" key="1">
    <citation type="submission" date="2023-06" db="EMBL/GenBank/DDBJ databases">
        <title>Aquibacillus rhizosphaerae LR5S19.</title>
        <authorList>
            <person name="Sun J.-Q."/>
        </authorList>
    </citation>
    <scope>NUCLEOTIDE SEQUENCE [LARGE SCALE GENOMIC DNA]</scope>
    <source>
        <strain evidence="8 9">LR5S19</strain>
    </source>
</reference>
<accession>A0ABT7LDB4</accession>
<comment type="caution">
    <text evidence="8">The sequence shown here is derived from an EMBL/GenBank/DDBJ whole genome shotgun (WGS) entry which is preliminary data.</text>
</comment>
<feature type="domain" description="VTT" evidence="7">
    <location>
        <begin position="77"/>
        <end position="191"/>
    </location>
</feature>
<dbReference type="Proteomes" id="UP001235343">
    <property type="component" value="Unassembled WGS sequence"/>
</dbReference>
<keyword evidence="9" id="KW-1185">Reference proteome</keyword>
<sequence>MFKPMTTLNKQKQLTIIWNILTTIGLIGCILFFIYGIKSELFYSKEALEDFLGQFGIWAPVLFVALQAVQVIIPILPGGISLLGGVLIFGPVMGIIYNYIGICLGSVAVFLIANKYGDTVIHFLFNPKLRKKYHGWVNHRRFGLFFTFMIFSPVAPDDFLCYLAGTTKMSLRKYTTIILIGKPLPIVLYSFGLEWIFRHVVSIFS</sequence>